<proteinExistence type="predicted"/>
<reference evidence="1 2" key="1">
    <citation type="journal article" date="2011" name="J. Bacteriol.">
        <title>Draft genome sequence of the marine bacterium Streptomyces griseoaurantiacus M045, which produces novel manumycin-type antibiotics with a pABA core component.</title>
        <authorList>
            <person name="Li F."/>
            <person name="Jiang P."/>
            <person name="Zheng H."/>
            <person name="Wang S."/>
            <person name="Zhao G."/>
            <person name="Qin S."/>
            <person name="Liu Z."/>
        </authorList>
    </citation>
    <scope>NUCLEOTIDE SEQUENCE [LARGE SCALE GENOMIC DNA]</scope>
    <source>
        <strain evidence="1 2">M045</strain>
    </source>
</reference>
<gene>
    <name evidence="1" type="ORF">SGM_2712</name>
</gene>
<evidence type="ECO:0000313" key="1">
    <source>
        <dbReference type="EMBL" id="EGG46988.1"/>
    </source>
</evidence>
<dbReference type="STRING" id="996637.SGM_2712"/>
<sequence length="71" mass="7500">MAGVPSPGLVTSGAHLGCGHGHTAPTTALRLAADAGRGTRFLIADASDWPRGWYERRGFAVIGHTRRFTRG</sequence>
<keyword evidence="2" id="KW-1185">Reference proteome</keyword>
<dbReference type="SUPFAM" id="SSF55729">
    <property type="entry name" value="Acyl-CoA N-acyltransferases (Nat)"/>
    <property type="match status" value="1"/>
</dbReference>
<dbReference type="Proteomes" id="UP000003022">
    <property type="component" value="Unassembled WGS sequence"/>
</dbReference>
<dbReference type="AlphaFoldDB" id="F3NHU8"/>
<evidence type="ECO:0000313" key="2">
    <source>
        <dbReference type="Proteomes" id="UP000003022"/>
    </source>
</evidence>
<dbReference type="eggNOG" id="COG0454">
    <property type="taxonomic scope" value="Bacteria"/>
</dbReference>
<keyword evidence="1" id="KW-0808">Transferase</keyword>
<dbReference type="InterPro" id="IPR016181">
    <property type="entry name" value="Acyl_CoA_acyltransferase"/>
</dbReference>
<organism evidence="1 2">
    <name type="scientific">Streptomyces griseoaurantiacus M045</name>
    <dbReference type="NCBI Taxonomy" id="996637"/>
    <lineage>
        <taxon>Bacteria</taxon>
        <taxon>Bacillati</taxon>
        <taxon>Actinomycetota</taxon>
        <taxon>Actinomycetes</taxon>
        <taxon>Kitasatosporales</taxon>
        <taxon>Streptomycetaceae</taxon>
        <taxon>Streptomyces</taxon>
        <taxon>Streptomyces aurantiacus group</taxon>
    </lineage>
</organism>
<accession>F3NHU8</accession>
<dbReference type="EMBL" id="AEYX01000034">
    <property type="protein sequence ID" value="EGG46988.1"/>
    <property type="molecule type" value="Genomic_DNA"/>
</dbReference>
<comment type="caution">
    <text evidence="1">The sequence shown here is derived from an EMBL/GenBank/DDBJ whole genome shotgun (WGS) entry which is preliminary data.</text>
</comment>
<dbReference type="GO" id="GO:0016740">
    <property type="term" value="F:transferase activity"/>
    <property type="evidence" value="ECO:0007669"/>
    <property type="project" value="UniProtKB-KW"/>
</dbReference>
<protein>
    <submittedName>
        <fullName evidence="1">Acetyltransferase, gnat family, putative</fullName>
    </submittedName>
</protein>
<name>F3NHU8_9ACTN</name>